<feature type="transmembrane region" description="Helical" evidence="1">
    <location>
        <begin position="74"/>
        <end position="95"/>
    </location>
</feature>
<feature type="transmembrane region" description="Helical" evidence="1">
    <location>
        <begin position="257"/>
        <end position="280"/>
    </location>
</feature>
<reference evidence="3" key="2">
    <citation type="journal article" date="2018" name="BMC Genomics">
        <title>Whole genome sequencing and function prediction of 133 gut anaerobes isolated from chicken caecum in pure cultures.</title>
        <authorList>
            <person name="Medvecky M."/>
            <person name="Cejkova D."/>
            <person name="Polansky O."/>
            <person name="Karasova D."/>
            <person name="Kubasova T."/>
            <person name="Cizek A."/>
            <person name="Rychlik I."/>
        </authorList>
    </citation>
    <scope>NUCLEOTIDE SEQUENCE</scope>
    <source>
        <strain evidence="3">An42</strain>
    </source>
</reference>
<name>A0A9Q5SP11_9BACT</name>
<keyword evidence="1" id="KW-0812">Transmembrane</keyword>
<dbReference type="Proteomes" id="UP001213646">
    <property type="component" value="Unassembled WGS sequence"/>
</dbReference>
<dbReference type="GeneID" id="93408806"/>
<feature type="transmembrane region" description="Helical" evidence="1">
    <location>
        <begin position="101"/>
        <end position="124"/>
    </location>
</feature>
<feature type="transmembrane region" description="Helical" evidence="1">
    <location>
        <begin position="7"/>
        <end position="26"/>
    </location>
</feature>
<dbReference type="InterPro" id="IPR021240">
    <property type="entry name" value="DUF2776"/>
</dbReference>
<dbReference type="AlphaFoldDB" id="A0A9Q5SP11"/>
<dbReference type="Proteomes" id="UP000195975">
    <property type="component" value="Unassembled WGS sequence"/>
</dbReference>
<keyword evidence="1" id="KW-0472">Membrane</keyword>
<organism evidence="3 4">
    <name type="scientific">Parabacteroides johnsonii</name>
    <dbReference type="NCBI Taxonomy" id="387661"/>
    <lineage>
        <taxon>Bacteria</taxon>
        <taxon>Pseudomonadati</taxon>
        <taxon>Bacteroidota</taxon>
        <taxon>Bacteroidia</taxon>
        <taxon>Bacteroidales</taxon>
        <taxon>Tannerellaceae</taxon>
        <taxon>Parabacteroides</taxon>
    </lineage>
</organism>
<evidence type="ECO:0000313" key="3">
    <source>
        <dbReference type="EMBL" id="OUO02315.1"/>
    </source>
</evidence>
<feature type="transmembrane region" description="Helical" evidence="1">
    <location>
        <begin position="324"/>
        <end position="342"/>
    </location>
</feature>
<evidence type="ECO:0000313" key="4">
    <source>
        <dbReference type="Proteomes" id="UP000195975"/>
    </source>
</evidence>
<feature type="transmembrane region" description="Helical" evidence="1">
    <location>
        <begin position="188"/>
        <end position="213"/>
    </location>
</feature>
<proteinExistence type="predicted"/>
<dbReference type="Pfam" id="PF10951">
    <property type="entry name" value="DUF2776"/>
    <property type="match status" value="1"/>
</dbReference>
<evidence type="ECO:0000256" key="1">
    <source>
        <dbReference type="SAM" id="Phobius"/>
    </source>
</evidence>
<feature type="transmembrane region" description="Helical" evidence="1">
    <location>
        <begin position="225"/>
        <end position="245"/>
    </location>
</feature>
<dbReference type="EMBL" id="NFIJ01000028">
    <property type="protein sequence ID" value="OUO02315.1"/>
    <property type="molecule type" value="Genomic_DNA"/>
</dbReference>
<evidence type="ECO:0000313" key="2">
    <source>
        <dbReference type="EMBL" id="MDC7148126.1"/>
    </source>
</evidence>
<feature type="transmembrane region" description="Helical" evidence="1">
    <location>
        <begin position="155"/>
        <end position="176"/>
    </location>
</feature>
<reference evidence="4" key="1">
    <citation type="submission" date="2017-04" db="EMBL/GenBank/DDBJ databases">
        <title>Function of individual gut microbiota members based on whole genome sequencing of pure cultures obtained from chicken caecum.</title>
        <authorList>
            <person name="Medvecky M."/>
            <person name="Cejkova D."/>
            <person name="Polansky O."/>
            <person name="Karasova D."/>
            <person name="Kubasova T."/>
            <person name="Cizek A."/>
            <person name="Rychlik I."/>
        </authorList>
    </citation>
    <scope>NUCLEOTIDE SEQUENCE [LARGE SCALE GENOMIC DNA]</scope>
    <source>
        <strain evidence="4">An42</strain>
    </source>
</reference>
<protein>
    <submittedName>
        <fullName evidence="2">DUF2776 domain-containing protein</fullName>
    </submittedName>
</protein>
<keyword evidence="1" id="KW-1133">Transmembrane helix</keyword>
<sequence length="349" mass="37674">MNYGISVLFRAIPLLMALFCFGYGWFITSYGTDPNRYVAGPVIFSLGMICIALFSTAATIIRQIIGTFGQVSKYTLPGIGYLSAVLTIIGGMHILHSSPDSASFVAGHVICGVGFITACVATTATSSTRFTMITENAQKSDHDVPPKAFTRTQGLMLISVAAILALTTWIWAFVLLSKSSLHPKYFVAGHVMIGLASICTCLITLVATIARQIRNIFSQTERKIWPVLVLVVGSLCIIWGLILILGTANMSLGSTGYIMIGLGLVCYSISSKVILLSKIWRHEFKLSNRIPLIPIFTALTCLFLSAFLFEIGSVHGYYFVPARVLAGLGGICFTLFSIVSILESGTSSH</sequence>
<accession>A0A9Q5SP11</accession>
<feature type="transmembrane region" description="Helical" evidence="1">
    <location>
        <begin position="292"/>
        <end position="318"/>
    </location>
</feature>
<dbReference type="EMBL" id="JAQPYX010000015">
    <property type="protein sequence ID" value="MDC7148126.1"/>
    <property type="molecule type" value="Genomic_DNA"/>
</dbReference>
<gene>
    <name evidence="3" type="ORF">B5F96_17100</name>
    <name evidence="2" type="ORF">PQG89_01605</name>
</gene>
<comment type="caution">
    <text evidence="3">The sequence shown here is derived from an EMBL/GenBank/DDBJ whole genome shotgun (WGS) entry which is preliminary data.</text>
</comment>
<feature type="transmembrane region" description="Helical" evidence="1">
    <location>
        <begin position="38"/>
        <end position="62"/>
    </location>
</feature>
<reference evidence="2" key="3">
    <citation type="submission" date="2023-01" db="EMBL/GenBank/DDBJ databases">
        <title>Exploring GABA producing Bacteroides strains toward improving mental health.</title>
        <authorList>
            <person name="Yousuf B."/>
            <person name="Bouhlel N.E."/>
            <person name="Mottawea W."/>
            <person name="Hammami R."/>
        </authorList>
    </citation>
    <scope>NUCLEOTIDE SEQUENCE</scope>
    <source>
        <strain evidence="2">UO.H1047</strain>
    </source>
</reference>
<dbReference type="RefSeq" id="WP_008151179.1">
    <property type="nucleotide sequence ID" value="NZ_CAJLBM010000051.1"/>
</dbReference>